<evidence type="ECO:0000313" key="2">
    <source>
        <dbReference type="Proteomes" id="UP000184608"/>
    </source>
</evidence>
<gene>
    <name evidence="1" type="ORF">VA7868_00854</name>
</gene>
<reference evidence="1 2" key="1">
    <citation type="submission" date="2016-11" db="EMBL/GenBank/DDBJ databases">
        <authorList>
            <person name="Jaros S."/>
            <person name="Januszkiewicz K."/>
            <person name="Wedrychowicz H."/>
        </authorList>
    </citation>
    <scope>NUCLEOTIDE SEQUENCE [LARGE SCALE GENOMIC DNA]</scope>
    <source>
        <strain evidence="1 2">CECT 7868</strain>
    </source>
</reference>
<proteinExistence type="predicted"/>
<protein>
    <submittedName>
        <fullName evidence="1">Uncharacterized protein</fullName>
    </submittedName>
</protein>
<evidence type="ECO:0000313" key="1">
    <source>
        <dbReference type="EMBL" id="SHH90665.1"/>
    </source>
</evidence>
<accession>A0A1M5WSQ1</accession>
<name>A0A1M5WSQ1_9VIBR</name>
<organism evidence="1 2">
    <name type="scientific">Vibrio aerogenes CECT 7868</name>
    <dbReference type="NCBI Taxonomy" id="1216006"/>
    <lineage>
        <taxon>Bacteria</taxon>
        <taxon>Pseudomonadati</taxon>
        <taxon>Pseudomonadota</taxon>
        <taxon>Gammaproteobacteria</taxon>
        <taxon>Vibrionales</taxon>
        <taxon>Vibrionaceae</taxon>
        <taxon>Vibrio</taxon>
    </lineage>
</organism>
<sequence length="46" mass="5196">MKRKPQKPVSQSTIQMKDNLSLQLSYDSVNKGGYDTAFSSIQALQY</sequence>
<dbReference type="AlphaFoldDB" id="A0A1M5WSQ1"/>
<keyword evidence="2" id="KW-1185">Reference proteome</keyword>
<dbReference type="Proteomes" id="UP000184608">
    <property type="component" value="Unassembled WGS sequence"/>
</dbReference>
<dbReference type="EMBL" id="FQXZ01000007">
    <property type="protein sequence ID" value="SHH90665.1"/>
    <property type="molecule type" value="Genomic_DNA"/>
</dbReference>